<keyword evidence="2" id="KW-1185">Reference proteome</keyword>
<protein>
    <submittedName>
        <fullName evidence="1">Uncharacterized protein</fullName>
    </submittedName>
</protein>
<comment type="caution">
    <text evidence="1">The sequence shown here is derived from an EMBL/GenBank/DDBJ whole genome shotgun (WGS) entry which is preliminary data.</text>
</comment>
<gene>
    <name evidence="1" type="ORF">HNY73_005174</name>
</gene>
<reference evidence="1" key="1">
    <citation type="journal article" date="2020" name="bioRxiv">
        <title>Chromosome-level reference genome of the European wasp spider Argiope bruennichi: a resource for studies on range expansion and evolutionary adaptation.</title>
        <authorList>
            <person name="Sheffer M.M."/>
            <person name="Hoppe A."/>
            <person name="Krehenwinkel H."/>
            <person name="Uhl G."/>
            <person name="Kuss A.W."/>
            <person name="Jensen L."/>
            <person name="Jensen C."/>
            <person name="Gillespie R.G."/>
            <person name="Hoff K.J."/>
            <person name="Prost S."/>
        </authorList>
    </citation>
    <scope>NUCLEOTIDE SEQUENCE</scope>
</reference>
<evidence type="ECO:0000313" key="1">
    <source>
        <dbReference type="EMBL" id="KAF8790099.1"/>
    </source>
</evidence>
<dbReference type="AlphaFoldDB" id="A0A8T0FKM8"/>
<organism evidence="1 2">
    <name type="scientific">Argiope bruennichi</name>
    <name type="common">Wasp spider</name>
    <name type="synonym">Aranea bruennichi</name>
    <dbReference type="NCBI Taxonomy" id="94029"/>
    <lineage>
        <taxon>Eukaryota</taxon>
        <taxon>Metazoa</taxon>
        <taxon>Ecdysozoa</taxon>
        <taxon>Arthropoda</taxon>
        <taxon>Chelicerata</taxon>
        <taxon>Arachnida</taxon>
        <taxon>Araneae</taxon>
        <taxon>Araneomorphae</taxon>
        <taxon>Entelegynae</taxon>
        <taxon>Araneoidea</taxon>
        <taxon>Araneidae</taxon>
        <taxon>Argiope</taxon>
    </lineage>
</organism>
<name>A0A8T0FKM8_ARGBR</name>
<dbReference type="EMBL" id="JABXBU010000011">
    <property type="protein sequence ID" value="KAF8790099.1"/>
    <property type="molecule type" value="Genomic_DNA"/>
</dbReference>
<dbReference type="Proteomes" id="UP000807504">
    <property type="component" value="Unassembled WGS sequence"/>
</dbReference>
<accession>A0A8T0FKM8</accession>
<reference evidence="1" key="2">
    <citation type="submission" date="2020-06" db="EMBL/GenBank/DDBJ databases">
        <authorList>
            <person name="Sheffer M."/>
        </authorList>
    </citation>
    <scope>NUCLEOTIDE SEQUENCE</scope>
</reference>
<evidence type="ECO:0000313" key="2">
    <source>
        <dbReference type="Proteomes" id="UP000807504"/>
    </source>
</evidence>
<proteinExistence type="predicted"/>
<sequence>MVSVCPANPMQSLARVGAPVLRSQGLSPAPREGAKGKLVEAKGLRSICIKRPSSWKIGKVDEDNLYRMNSTGEEKRDVFFEDKKIASHIKKLIRYNNASLKVSHNDCALKFPEFGSCVNKSEN</sequence>